<dbReference type="Pfam" id="PF14125">
    <property type="entry name" value="DUF4292"/>
    <property type="match status" value="1"/>
</dbReference>
<keyword evidence="1" id="KW-0732">Signal</keyword>
<gene>
    <name evidence="2" type="ORF">DQ356_10860</name>
</gene>
<protein>
    <submittedName>
        <fullName evidence="2">DUF4292 domain-containing protein</fullName>
    </submittedName>
</protein>
<feature type="chain" id="PRO_5016826427" evidence="1">
    <location>
        <begin position="22"/>
        <end position="275"/>
    </location>
</feature>
<dbReference type="Proteomes" id="UP000252172">
    <property type="component" value="Unassembled WGS sequence"/>
</dbReference>
<name>A0A368MW54_9FLAO</name>
<sequence length="275" mass="31297">MKIPVLILLAALFLGSCKAKKAVETDSAADSLAMNLPKDLSKPMNADLVFYENVLLPPQFEQVKISSKLSVETDKTYLPTLDATIYIENNQKVWMNLTAFFINVARGIATPNGIKAFNRADKTYIDSDFDYLNSLLNTNFINYKSLEKLLMGRTFIRISSREFMLTKTTSGYKMASVINQKMESNGSVREYQVELHYANNYDLIQVVMQDTQSADALEVRYDNWENFRNYRLPKNVKIIIKGAKAGQIMLENTKFDDSKINTPFSVPGSYKKIEI</sequence>
<reference evidence="2 3" key="1">
    <citation type="submission" date="2018-07" db="EMBL/GenBank/DDBJ databases">
        <title>Chryseobacterium lacus sp. nov., isolated from lake water.</title>
        <authorList>
            <person name="Li C.-M."/>
        </authorList>
    </citation>
    <scope>NUCLEOTIDE SEQUENCE [LARGE SCALE GENOMIC DNA]</scope>
    <source>
        <strain evidence="2 3">YLOS41</strain>
    </source>
</reference>
<accession>A0A368MW54</accession>
<dbReference type="OrthoDB" id="849114at2"/>
<feature type="signal peptide" evidence="1">
    <location>
        <begin position="1"/>
        <end position="21"/>
    </location>
</feature>
<evidence type="ECO:0000313" key="2">
    <source>
        <dbReference type="EMBL" id="RCU42170.1"/>
    </source>
</evidence>
<evidence type="ECO:0000313" key="3">
    <source>
        <dbReference type="Proteomes" id="UP000252172"/>
    </source>
</evidence>
<comment type="caution">
    <text evidence="2">The sequence shown here is derived from an EMBL/GenBank/DDBJ whole genome shotgun (WGS) entry which is preliminary data.</text>
</comment>
<dbReference type="PROSITE" id="PS51257">
    <property type="entry name" value="PROKAR_LIPOPROTEIN"/>
    <property type="match status" value="1"/>
</dbReference>
<dbReference type="EMBL" id="QPIE01000008">
    <property type="protein sequence ID" value="RCU42170.1"/>
    <property type="molecule type" value="Genomic_DNA"/>
</dbReference>
<dbReference type="RefSeq" id="WP_114304526.1">
    <property type="nucleotide sequence ID" value="NZ_QPIE01000008.1"/>
</dbReference>
<dbReference type="InterPro" id="IPR025634">
    <property type="entry name" value="DUF4292"/>
</dbReference>
<keyword evidence="3" id="KW-1185">Reference proteome</keyword>
<proteinExistence type="predicted"/>
<evidence type="ECO:0000256" key="1">
    <source>
        <dbReference type="SAM" id="SignalP"/>
    </source>
</evidence>
<organism evidence="2 3">
    <name type="scientific">Chryseobacterium lacus</name>
    <dbReference type="NCBI Taxonomy" id="2058346"/>
    <lineage>
        <taxon>Bacteria</taxon>
        <taxon>Pseudomonadati</taxon>
        <taxon>Bacteroidota</taxon>
        <taxon>Flavobacteriia</taxon>
        <taxon>Flavobacteriales</taxon>
        <taxon>Weeksellaceae</taxon>
        <taxon>Chryseobacterium group</taxon>
        <taxon>Chryseobacterium</taxon>
    </lineage>
</organism>
<dbReference type="AlphaFoldDB" id="A0A368MW54"/>